<proteinExistence type="predicted"/>
<accession>A0A367FMY6</accession>
<dbReference type="EMBL" id="QOIL01000005">
    <property type="protein sequence ID" value="RCG31269.1"/>
    <property type="molecule type" value="Genomic_DNA"/>
</dbReference>
<evidence type="ECO:0000313" key="1">
    <source>
        <dbReference type="EMBL" id="RCG31269.1"/>
    </source>
</evidence>
<comment type="caution">
    <text evidence="1">The sequence shown here is derived from an EMBL/GenBank/DDBJ whole genome shotgun (WGS) entry which is preliminary data.</text>
</comment>
<dbReference type="Proteomes" id="UP000253094">
    <property type="component" value="Unassembled WGS sequence"/>
</dbReference>
<keyword evidence="2" id="KW-1185">Reference proteome</keyword>
<protein>
    <submittedName>
        <fullName evidence="1">Uncharacterized protein</fullName>
    </submittedName>
</protein>
<organism evidence="1 2">
    <name type="scientific">Sphaerisporangium album</name>
    <dbReference type="NCBI Taxonomy" id="509200"/>
    <lineage>
        <taxon>Bacteria</taxon>
        <taxon>Bacillati</taxon>
        <taxon>Actinomycetota</taxon>
        <taxon>Actinomycetes</taxon>
        <taxon>Streptosporangiales</taxon>
        <taxon>Streptosporangiaceae</taxon>
        <taxon>Sphaerisporangium</taxon>
    </lineage>
</organism>
<evidence type="ECO:0000313" key="2">
    <source>
        <dbReference type="Proteomes" id="UP000253094"/>
    </source>
</evidence>
<gene>
    <name evidence="1" type="ORF">DQ384_11100</name>
</gene>
<reference evidence="1 2" key="1">
    <citation type="submission" date="2018-06" db="EMBL/GenBank/DDBJ databases">
        <title>Sphaerisporangium craniellae sp. nov., isolated from a marine sponge in the South China Sea.</title>
        <authorList>
            <person name="Li L."/>
        </authorList>
    </citation>
    <scope>NUCLEOTIDE SEQUENCE [LARGE SCALE GENOMIC DNA]</scope>
    <source>
        <strain evidence="1 2">CCTCC AA 208026</strain>
    </source>
</reference>
<dbReference type="AlphaFoldDB" id="A0A367FMY6"/>
<name>A0A367FMY6_9ACTN</name>
<sequence>METWCPTCPPDYALDFREYTVLPETLKIQYVTALNRGLRSLDQAALTTNPAARQQLRAEALNSFTSAAQTLGRNTTVSVAQVGYIDRYAGVLRPASIPWLSAAGVDIADGLTALQKANGGGLPDPWRDLAVAEFDEAYGELKHQVVIGP</sequence>